<dbReference type="InterPro" id="IPR043502">
    <property type="entry name" value="DNA/RNA_pol_sf"/>
</dbReference>
<dbReference type="EMBL" id="CAUYUJ010020032">
    <property type="protein sequence ID" value="CAK0895402.1"/>
    <property type="molecule type" value="Genomic_DNA"/>
</dbReference>
<feature type="non-terminal residue" evidence="1">
    <location>
        <position position="922"/>
    </location>
</feature>
<evidence type="ECO:0000313" key="1">
    <source>
        <dbReference type="EMBL" id="CAK0895402.1"/>
    </source>
</evidence>
<dbReference type="Proteomes" id="UP001189429">
    <property type="component" value="Unassembled WGS sequence"/>
</dbReference>
<comment type="caution">
    <text evidence="1">The sequence shown here is derived from an EMBL/GenBank/DDBJ whole genome shotgun (WGS) entry which is preliminary data.</text>
</comment>
<dbReference type="SUPFAM" id="SSF56672">
    <property type="entry name" value="DNA/RNA polymerases"/>
    <property type="match status" value="1"/>
</dbReference>
<organism evidence="1 2">
    <name type="scientific">Prorocentrum cordatum</name>
    <dbReference type="NCBI Taxonomy" id="2364126"/>
    <lineage>
        <taxon>Eukaryota</taxon>
        <taxon>Sar</taxon>
        <taxon>Alveolata</taxon>
        <taxon>Dinophyceae</taxon>
        <taxon>Prorocentrales</taxon>
        <taxon>Prorocentraceae</taxon>
        <taxon>Prorocentrum</taxon>
    </lineage>
</organism>
<dbReference type="PANTHER" id="PTHR33050">
    <property type="entry name" value="REVERSE TRANSCRIPTASE DOMAIN-CONTAINING PROTEIN"/>
    <property type="match status" value="1"/>
</dbReference>
<accession>A0ABN9XBF8</accession>
<reference evidence="1" key="1">
    <citation type="submission" date="2023-10" db="EMBL/GenBank/DDBJ databases">
        <authorList>
            <person name="Chen Y."/>
            <person name="Shah S."/>
            <person name="Dougan E. K."/>
            <person name="Thang M."/>
            <person name="Chan C."/>
        </authorList>
    </citation>
    <scope>NUCLEOTIDE SEQUENCE [LARGE SCALE GENOMIC DNA]</scope>
</reference>
<name>A0ABN9XBF8_9DINO</name>
<sequence length="922" mass="98340">MNACLGCVIPSVALSAAPAAVDNSGQASLLSQEARASTAPALADPPYGGGCQKLSILVVLAELEALWGLSGIAEHFCKLGAQTAVYDAGGSETRELLAQNAWRELDARIGALDFHGCALVPPSATFAPRGDGGPPVRGDVAPDIYGFRCLPPEVAERVRVETALSLRAAAVARRFLELGLPGWALAGARVPGHPSVLKLPEWQAFADSPGFVASPGVWRAVGAVAERPVEIVHWCADFTGALEAAAGPAAACAPLAGRLVQAAGRNRLSAPEAEAAMVRSGRFRHKLIRCPSRCLFAGACPTPEPPVWRIEAKSVGGMRGPLRSLCKAPGFEKVSAEVRAFLIDVLIKDASVHDKLWAALAGADDNAAPTEAELDVHRPAFAALLGASSWSPARTEAHSSDVRADMLRAWVARAGDPGAGPPCPIGNLAFDALGDASDGESAHLGEEAVEEIKSYASLGWLASAASFEECCERLGGAPVLSKFVLLTKVKEGETKRRLVINLKASSVTAATAKTHRVPLPGVMDAVQDVLELLSRNEGGDQFGVEWLVVDFNDAFWNVPLAVEERRFFVAKVRGVYYWYCRAAQGSRNGPYVWASVAALLARLSQALFADPFAPKSFGELRAALRLQTYVDDPVLTAAGSPVKRRLMLCATVLAWGLLGFGVAFRKARLGTAIVWVGVKLPLDPAGVTVEITSEKVADFTCLLEGFLASNIVSLKRLREFLGKAESVAMVLLVWRPFLRDLWNAMLAASADSSSRAPPGCVWTQQVRAQLEWFLLFLQQERGSIVRRFLVEAYTRRGPAVRMGFDASPWGLGGWLMLDEAFVAYFAAPVSGENVELLGIVVGSAESQQILEDLAILAGMRVWKQHWCQVRSSCAVESDNIAALTMLSKLRAPSPALNHLAKELALDLGDTAFLPEELSHVPG</sequence>
<dbReference type="InterPro" id="IPR052055">
    <property type="entry name" value="Hepadnavirus_pol/RT"/>
</dbReference>
<protein>
    <recommendedName>
        <fullName evidence="3">Reverse transcriptase domain-containing protein</fullName>
    </recommendedName>
</protein>
<evidence type="ECO:0008006" key="3">
    <source>
        <dbReference type="Google" id="ProtNLM"/>
    </source>
</evidence>
<dbReference type="PANTHER" id="PTHR33050:SF7">
    <property type="entry name" value="RIBONUCLEASE H"/>
    <property type="match status" value="1"/>
</dbReference>
<evidence type="ECO:0000313" key="2">
    <source>
        <dbReference type="Proteomes" id="UP001189429"/>
    </source>
</evidence>
<proteinExistence type="predicted"/>
<gene>
    <name evidence="1" type="ORF">PCOR1329_LOCUS74154</name>
</gene>
<keyword evidence="2" id="KW-1185">Reference proteome</keyword>